<dbReference type="Gene3D" id="1.10.760.10">
    <property type="entry name" value="Cytochrome c-like domain"/>
    <property type="match status" value="3"/>
</dbReference>
<dbReference type="GO" id="GO:0009055">
    <property type="term" value="F:electron transfer activity"/>
    <property type="evidence" value="ECO:0007669"/>
    <property type="project" value="InterPro"/>
</dbReference>
<dbReference type="Proteomes" id="UP000199024">
    <property type="component" value="Unassembled WGS sequence"/>
</dbReference>
<evidence type="ECO:0000256" key="2">
    <source>
        <dbReference type="ARBA" id="ARBA00022617"/>
    </source>
</evidence>
<gene>
    <name evidence="9" type="ORF">SAMN05421771_3208</name>
</gene>
<dbReference type="GO" id="GO:0020037">
    <property type="term" value="F:heme binding"/>
    <property type="evidence" value="ECO:0007669"/>
    <property type="project" value="InterPro"/>
</dbReference>
<dbReference type="SUPFAM" id="SSF46626">
    <property type="entry name" value="Cytochrome c"/>
    <property type="match status" value="3"/>
</dbReference>
<evidence type="ECO:0000313" key="10">
    <source>
        <dbReference type="Proteomes" id="UP000199024"/>
    </source>
</evidence>
<feature type="chain" id="PRO_5011625025" evidence="7">
    <location>
        <begin position="25"/>
        <end position="353"/>
    </location>
</feature>
<evidence type="ECO:0000256" key="6">
    <source>
        <dbReference type="PROSITE-ProRule" id="PRU00433"/>
    </source>
</evidence>
<keyword evidence="5 6" id="KW-0408">Iron</keyword>
<evidence type="ECO:0000256" key="7">
    <source>
        <dbReference type="SAM" id="SignalP"/>
    </source>
</evidence>
<evidence type="ECO:0000259" key="8">
    <source>
        <dbReference type="PROSITE" id="PS51007"/>
    </source>
</evidence>
<dbReference type="AlphaFoldDB" id="A0A1I6MPR1"/>
<keyword evidence="7" id="KW-0732">Signal</keyword>
<dbReference type="InterPro" id="IPR051811">
    <property type="entry name" value="Cytochrome_c550/c551-like"/>
</dbReference>
<dbReference type="PANTHER" id="PTHR37823:SF1">
    <property type="entry name" value="CYTOCHROME C-553-LIKE"/>
    <property type="match status" value="1"/>
</dbReference>
<proteinExistence type="predicted"/>
<keyword evidence="1" id="KW-0813">Transport</keyword>
<feature type="signal peptide" evidence="7">
    <location>
        <begin position="1"/>
        <end position="24"/>
    </location>
</feature>
<dbReference type="PANTHER" id="PTHR37823">
    <property type="entry name" value="CYTOCHROME C-553-LIKE"/>
    <property type="match status" value="1"/>
</dbReference>
<evidence type="ECO:0000256" key="4">
    <source>
        <dbReference type="ARBA" id="ARBA00022982"/>
    </source>
</evidence>
<protein>
    <submittedName>
        <fullName evidence="9">Cytochrome c oxidase cbb3-type subunit 3</fullName>
    </submittedName>
</protein>
<dbReference type="RefSeq" id="WP_217644115.1">
    <property type="nucleotide sequence ID" value="NZ_FOZL01000001.1"/>
</dbReference>
<feature type="domain" description="Cytochrome c" evidence="8">
    <location>
        <begin position="124"/>
        <end position="205"/>
    </location>
</feature>
<reference evidence="9 10" key="1">
    <citation type="submission" date="2016-10" db="EMBL/GenBank/DDBJ databases">
        <authorList>
            <person name="de Groot N.N."/>
        </authorList>
    </citation>
    <scope>NUCLEOTIDE SEQUENCE [LARGE SCALE GENOMIC DNA]</scope>
    <source>
        <strain evidence="9 10">DSM 21001</strain>
    </source>
</reference>
<dbReference type="Pfam" id="PF13442">
    <property type="entry name" value="Cytochrome_CBB3"/>
    <property type="match status" value="2"/>
</dbReference>
<evidence type="ECO:0000313" key="9">
    <source>
        <dbReference type="EMBL" id="SFS17601.1"/>
    </source>
</evidence>
<keyword evidence="10" id="KW-1185">Reference proteome</keyword>
<keyword evidence="3 6" id="KW-0479">Metal-binding</keyword>
<name>A0A1I6MPR1_9BACT</name>
<evidence type="ECO:0000256" key="5">
    <source>
        <dbReference type="ARBA" id="ARBA00023004"/>
    </source>
</evidence>
<evidence type="ECO:0000256" key="3">
    <source>
        <dbReference type="ARBA" id="ARBA00022723"/>
    </source>
</evidence>
<dbReference type="STRING" id="474950.SAMN05421771_3208"/>
<accession>A0A1I6MPR1</accession>
<dbReference type="GO" id="GO:0046872">
    <property type="term" value="F:metal ion binding"/>
    <property type="evidence" value="ECO:0007669"/>
    <property type="project" value="UniProtKB-KW"/>
</dbReference>
<sequence length="353" mass="37604">MTQGRMLVWMALAMGTITVGRAKAQATPDVGAAYYAAHCSMCHGPNRQGNPPTFPSLVGVGKRMTEAQIVELLHTGRKVMPAVPTLQGAELAAVIRFLETDPVMPAQAAAPPPVASAAGPVHAGDIAAGSASFRQNCAFCHGRDAMGGESGPDLTRSKLVLSDVSGNKIGEVIRAGRQNTEKKMPAFNFSDQEILNVSAFIHSQVEKAAASAKKPGGRKGVDVADLQTGNVEAGKSYFNGAGTCSSCHSATGDMAHVASKYEGLQLEMQMLYPRNAKFKGTVTLPTGEKVTGIVAYKDEFVVGLKTEDGTYRSWSLDKVKYVEDAPVKMHAELFPKYTDKDIHDLMAYIQTLK</sequence>
<dbReference type="InterPro" id="IPR036909">
    <property type="entry name" value="Cyt_c-like_dom_sf"/>
</dbReference>
<dbReference type="EMBL" id="FOZL01000001">
    <property type="protein sequence ID" value="SFS17601.1"/>
    <property type="molecule type" value="Genomic_DNA"/>
</dbReference>
<keyword evidence="2 6" id="KW-0349">Heme</keyword>
<feature type="domain" description="Cytochrome c" evidence="8">
    <location>
        <begin position="229"/>
        <end position="353"/>
    </location>
</feature>
<evidence type="ECO:0000256" key="1">
    <source>
        <dbReference type="ARBA" id="ARBA00022448"/>
    </source>
</evidence>
<feature type="domain" description="Cytochrome c" evidence="8">
    <location>
        <begin position="26"/>
        <end position="102"/>
    </location>
</feature>
<keyword evidence="4" id="KW-0249">Electron transport</keyword>
<dbReference type="PROSITE" id="PS51007">
    <property type="entry name" value="CYTC"/>
    <property type="match status" value="3"/>
</dbReference>
<dbReference type="InterPro" id="IPR009056">
    <property type="entry name" value="Cyt_c-like_dom"/>
</dbReference>
<organism evidence="9 10">
    <name type="scientific">Granulicella pectinivorans</name>
    <dbReference type="NCBI Taxonomy" id="474950"/>
    <lineage>
        <taxon>Bacteria</taxon>
        <taxon>Pseudomonadati</taxon>
        <taxon>Acidobacteriota</taxon>
        <taxon>Terriglobia</taxon>
        <taxon>Terriglobales</taxon>
        <taxon>Acidobacteriaceae</taxon>
        <taxon>Granulicella</taxon>
    </lineage>
</organism>